<proteinExistence type="predicted"/>
<comment type="caution">
    <text evidence="1">The sequence shown here is derived from an EMBL/GenBank/DDBJ whole genome shotgun (WGS) entry which is preliminary data.</text>
</comment>
<reference evidence="1 2" key="1">
    <citation type="journal article" date="2022" name="Nat. Ecol. Evol.">
        <title>A masculinizing supergene underlies an exaggerated male reproductive morph in a spider.</title>
        <authorList>
            <person name="Hendrickx F."/>
            <person name="De Corte Z."/>
            <person name="Sonet G."/>
            <person name="Van Belleghem S.M."/>
            <person name="Kostlbacher S."/>
            <person name="Vangestel C."/>
        </authorList>
    </citation>
    <scope>NUCLEOTIDE SEQUENCE [LARGE SCALE GENOMIC DNA]</scope>
    <source>
        <strain evidence="1">W744_W776</strain>
    </source>
</reference>
<organism evidence="1 2">
    <name type="scientific">Oedothorax gibbosus</name>
    <dbReference type="NCBI Taxonomy" id="931172"/>
    <lineage>
        <taxon>Eukaryota</taxon>
        <taxon>Metazoa</taxon>
        <taxon>Ecdysozoa</taxon>
        <taxon>Arthropoda</taxon>
        <taxon>Chelicerata</taxon>
        <taxon>Arachnida</taxon>
        <taxon>Araneae</taxon>
        <taxon>Araneomorphae</taxon>
        <taxon>Entelegynae</taxon>
        <taxon>Araneoidea</taxon>
        <taxon>Linyphiidae</taxon>
        <taxon>Erigoninae</taxon>
        <taxon>Oedothorax</taxon>
    </lineage>
</organism>
<protein>
    <submittedName>
        <fullName evidence="1">Uncharacterized protein</fullName>
    </submittedName>
</protein>
<gene>
    <name evidence="1" type="ORF">JTE90_021864</name>
</gene>
<dbReference type="Proteomes" id="UP000827092">
    <property type="component" value="Unassembled WGS sequence"/>
</dbReference>
<accession>A0AAV6V1B3</accession>
<evidence type="ECO:0000313" key="2">
    <source>
        <dbReference type="Proteomes" id="UP000827092"/>
    </source>
</evidence>
<sequence length="92" mass="10263">MSKPGVIRSYFLDSSVSEEEVGALSHFSKGCCVDVVKGSSLDTTFLPTDCDTLICLFEKIFEAVPSCFQNCAVWIIFRWILVNHTLTLEPLL</sequence>
<evidence type="ECO:0000313" key="1">
    <source>
        <dbReference type="EMBL" id="KAG8189361.1"/>
    </source>
</evidence>
<name>A0AAV6V1B3_9ARAC</name>
<keyword evidence="2" id="KW-1185">Reference proteome</keyword>
<dbReference type="EMBL" id="JAFNEN010000217">
    <property type="protein sequence ID" value="KAG8189361.1"/>
    <property type="molecule type" value="Genomic_DNA"/>
</dbReference>
<dbReference type="AlphaFoldDB" id="A0AAV6V1B3"/>